<accession>A0A7W9SUE7</accession>
<sequence>MRPGFEGGQTPLHRRLPKQRGLGVGLTARGFNTGRYKTHYNIVNLGDLAARFEDGATVDPDTVLAAGLTRSNGLPLKVLNDGTLDKKLNIRAHKFSGNAQAAIEAAGGTAEVI</sequence>
<name>A0A7W9SUE7_ARMRO</name>
<gene>
    <name evidence="7" type="ORF">HNQ39_004849</name>
</gene>
<evidence type="ECO:0000313" key="8">
    <source>
        <dbReference type="Proteomes" id="UP000520814"/>
    </source>
</evidence>
<keyword evidence="3" id="KW-0687">Ribonucleoprotein</keyword>
<dbReference type="SUPFAM" id="SSF52080">
    <property type="entry name" value="Ribosomal proteins L15p and L18e"/>
    <property type="match status" value="1"/>
</dbReference>
<dbReference type="PANTHER" id="PTHR12934">
    <property type="entry name" value="50S RIBOSOMAL PROTEIN L15"/>
    <property type="match status" value="1"/>
</dbReference>
<evidence type="ECO:0000256" key="2">
    <source>
        <dbReference type="ARBA" id="ARBA00022980"/>
    </source>
</evidence>
<protein>
    <recommendedName>
        <fullName evidence="4 5">50S ribosomal protein L15</fullName>
    </recommendedName>
</protein>
<evidence type="ECO:0000256" key="4">
    <source>
        <dbReference type="ARBA" id="ARBA00035497"/>
    </source>
</evidence>
<dbReference type="PANTHER" id="PTHR12934:SF11">
    <property type="entry name" value="LARGE RIBOSOMAL SUBUNIT PROTEIN UL15M"/>
    <property type="match status" value="1"/>
</dbReference>
<evidence type="ECO:0000256" key="1">
    <source>
        <dbReference type="ARBA" id="ARBA00007320"/>
    </source>
</evidence>
<evidence type="ECO:0000313" key="7">
    <source>
        <dbReference type="EMBL" id="MBB6053017.1"/>
    </source>
</evidence>
<evidence type="ECO:0000256" key="5">
    <source>
        <dbReference type="RuleBase" id="RU003889"/>
    </source>
</evidence>
<dbReference type="GO" id="GO:0006412">
    <property type="term" value="P:translation"/>
    <property type="evidence" value="ECO:0007669"/>
    <property type="project" value="InterPro"/>
</dbReference>
<evidence type="ECO:0000256" key="3">
    <source>
        <dbReference type="ARBA" id="ARBA00023274"/>
    </source>
</evidence>
<comment type="similarity">
    <text evidence="1">Belongs to the universal ribosomal protein uL15 family.</text>
</comment>
<dbReference type="Proteomes" id="UP000520814">
    <property type="component" value="Unassembled WGS sequence"/>
</dbReference>
<keyword evidence="8" id="KW-1185">Reference proteome</keyword>
<dbReference type="EMBL" id="JACHGW010000005">
    <property type="protein sequence ID" value="MBB6053017.1"/>
    <property type="molecule type" value="Genomic_DNA"/>
</dbReference>
<keyword evidence="2 7" id="KW-0689">Ribosomal protein</keyword>
<dbReference type="AlphaFoldDB" id="A0A7W9SUE7"/>
<dbReference type="GO" id="GO:0022625">
    <property type="term" value="C:cytosolic large ribosomal subunit"/>
    <property type="evidence" value="ECO:0007669"/>
    <property type="project" value="TreeGrafter"/>
</dbReference>
<dbReference type="GO" id="GO:0003735">
    <property type="term" value="F:structural constituent of ribosome"/>
    <property type="evidence" value="ECO:0007669"/>
    <property type="project" value="InterPro"/>
</dbReference>
<dbReference type="InterPro" id="IPR036227">
    <property type="entry name" value="Ribosomal_uL15/eL18_sf"/>
</dbReference>
<comment type="caution">
    <text evidence="7">The sequence shown here is derived from an EMBL/GenBank/DDBJ whole genome shotgun (WGS) entry which is preliminary data.</text>
</comment>
<proteinExistence type="inferred from homology"/>
<dbReference type="InterPro" id="IPR021131">
    <property type="entry name" value="Ribosomal_uL15/eL18"/>
</dbReference>
<feature type="domain" description="Large ribosomal subunit protein uL15/eL18" evidence="6">
    <location>
        <begin position="42"/>
        <end position="111"/>
    </location>
</feature>
<evidence type="ECO:0000259" key="6">
    <source>
        <dbReference type="Pfam" id="PF00828"/>
    </source>
</evidence>
<dbReference type="NCBIfam" id="TIGR01071">
    <property type="entry name" value="rplO_bact"/>
    <property type="match status" value="1"/>
</dbReference>
<dbReference type="InterPro" id="IPR005749">
    <property type="entry name" value="Ribosomal_uL15_bac-type"/>
</dbReference>
<reference evidence="7 8" key="1">
    <citation type="submission" date="2020-08" db="EMBL/GenBank/DDBJ databases">
        <title>Genomic Encyclopedia of Type Strains, Phase IV (KMG-IV): sequencing the most valuable type-strain genomes for metagenomic binning, comparative biology and taxonomic classification.</title>
        <authorList>
            <person name="Goeker M."/>
        </authorList>
    </citation>
    <scope>NUCLEOTIDE SEQUENCE [LARGE SCALE GENOMIC DNA]</scope>
    <source>
        <strain evidence="7 8">DSM 23562</strain>
    </source>
</reference>
<dbReference type="Gene3D" id="3.100.10.10">
    <property type="match status" value="1"/>
</dbReference>
<dbReference type="Pfam" id="PF00828">
    <property type="entry name" value="Ribosomal_L27A"/>
    <property type="match status" value="1"/>
</dbReference>
<organism evidence="7 8">
    <name type="scientific">Armatimonas rosea</name>
    <dbReference type="NCBI Taxonomy" id="685828"/>
    <lineage>
        <taxon>Bacteria</taxon>
        <taxon>Bacillati</taxon>
        <taxon>Armatimonadota</taxon>
        <taxon>Armatimonadia</taxon>
        <taxon>Armatimonadales</taxon>
        <taxon>Armatimonadaceae</taxon>
        <taxon>Armatimonas</taxon>
    </lineage>
</organism>